<dbReference type="InterPro" id="IPR001680">
    <property type="entry name" value="WD40_rpt"/>
</dbReference>
<dbReference type="GO" id="GO:0006364">
    <property type="term" value="P:rRNA processing"/>
    <property type="evidence" value="ECO:0007669"/>
    <property type="project" value="UniProtKB-UniRule"/>
</dbReference>
<accession>A0A401H798</accession>
<dbReference type="STRING" id="139825.A0A401H798"/>
<dbReference type="RefSeq" id="XP_027621172.1">
    <property type="nucleotide sequence ID" value="XM_027765371.1"/>
</dbReference>
<dbReference type="PANTHER" id="PTHR18763:SF0">
    <property type="entry name" value="WD REPEAT-CONTAINING PROTEIN 18"/>
    <property type="match status" value="1"/>
</dbReference>
<dbReference type="PROSITE" id="PS50082">
    <property type="entry name" value="WD_REPEATS_2"/>
    <property type="match status" value="1"/>
</dbReference>
<dbReference type="Pfam" id="PF00400">
    <property type="entry name" value="WD40"/>
    <property type="match status" value="2"/>
</dbReference>
<evidence type="ECO:0000256" key="4">
    <source>
        <dbReference type="PROSITE-ProRule" id="PRU00221"/>
    </source>
</evidence>
<comment type="subcellular location">
    <subcellularLocation>
        <location evidence="5">Nucleus</location>
    </subcellularLocation>
</comment>
<keyword evidence="3" id="KW-0677">Repeat</keyword>
<protein>
    <recommendedName>
        <fullName evidence="5">Pre-rRNA-processing protein IPI3</fullName>
    </recommendedName>
</protein>
<dbReference type="InterPro" id="IPR015943">
    <property type="entry name" value="WD40/YVTN_repeat-like_dom_sf"/>
</dbReference>
<dbReference type="PANTHER" id="PTHR18763">
    <property type="entry name" value="WD-REPEAT PROTEIN 18"/>
    <property type="match status" value="1"/>
</dbReference>
<evidence type="ECO:0000313" key="7">
    <source>
        <dbReference type="Proteomes" id="UP000287166"/>
    </source>
</evidence>
<dbReference type="GO" id="GO:0005656">
    <property type="term" value="C:nuclear pre-replicative complex"/>
    <property type="evidence" value="ECO:0007669"/>
    <property type="project" value="TreeGrafter"/>
</dbReference>
<keyword evidence="5" id="KW-0698">rRNA processing</keyword>
<dbReference type="GeneID" id="38787176"/>
<dbReference type="InterPro" id="IPR036322">
    <property type="entry name" value="WD40_repeat_dom_sf"/>
</dbReference>
<proteinExistence type="inferred from homology"/>
<dbReference type="PROSITE" id="PS50294">
    <property type="entry name" value="WD_REPEATS_REGION"/>
    <property type="match status" value="1"/>
</dbReference>
<dbReference type="GO" id="GO:0120330">
    <property type="term" value="C:rixosome complex"/>
    <property type="evidence" value="ECO:0007669"/>
    <property type="project" value="UniProtKB-UniRule"/>
</dbReference>
<dbReference type="SUPFAM" id="SSF50978">
    <property type="entry name" value="WD40 repeat-like"/>
    <property type="match status" value="1"/>
</dbReference>
<dbReference type="OrthoDB" id="3238562at2759"/>
<keyword evidence="7" id="KW-1185">Reference proteome</keyword>
<name>A0A401H798_9APHY</name>
<keyword evidence="5" id="KW-0539">Nucleus</keyword>
<gene>
    <name evidence="6" type="ORF">SCP_2000020</name>
</gene>
<comment type="subunit">
    <text evidence="5">Component of the RIX1 complex, composed of IPI1, RIX1/IPI2 and IPI3 in a 1:2:2 stoichiometry. The complex interacts (via RIX1) with MDN1 (via its hexameric AAA ATPase ring) and the pre-60S ribosome particles.</text>
</comment>
<dbReference type="Gene3D" id="2.130.10.10">
    <property type="entry name" value="YVTN repeat-like/Quinoprotein amine dehydrogenase"/>
    <property type="match status" value="1"/>
</dbReference>
<dbReference type="EMBL" id="BFAD01000020">
    <property type="protein sequence ID" value="GBE90259.1"/>
    <property type="molecule type" value="Genomic_DNA"/>
</dbReference>
<evidence type="ECO:0000313" key="6">
    <source>
        <dbReference type="EMBL" id="GBE90259.1"/>
    </source>
</evidence>
<feature type="repeat" description="WD" evidence="4">
    <location>
        <begin position="12"/>
        <end position="53"/>
    </location>
</feature>
<dbReference type="SMART" id="SM00320">
    <property type="entry name" value="WD40"/>
    <property type="match status" value="2"/>
</dbReference>
<evidence type="ECO:0000256" key="3">
    <source>
        <dbReference type="ARBA" id="ARBA00022737"/>
    </source>
</evidence>
<dbReference type="Proteomes" id="UP000287166">
    <property type="component" value="Unassembled WGS sequence"/>
</dbReference>
<sequence length="95" mass="10111">MPLQYRSTLTLPREHGDAIDCLALSPDGLYIASGSTDKRLAIWSLSSGQALHRLVTHSAVLSLLWAIGASRIICGTADGTLITITFDETNVNISG</sequence>
<dbReference type="AlphaFoldDB" id="A0A401H798"/>
<dbReference type="GO" id="GO:0006261">
    <property type="term" value="P:DNA-templated DNA replication"/>
    <property type="evidence" value="ECO:0007669"/>
    <property type="project" value="TreeGrafter"/>
</dbReference>
<comment type="similarity">
    <text evidence="1 5">Belongs to the WD repeat IPI3/WDR18 family.</text>
</comment>
<dbReference type="InParanoid" id="A0A401H798"/>
<reference evidence="6 7" key="1">
    <citation type="journal article" date="2018" name="Sci. Rep.">
        <title>Genome sequence of the cauliflower mushroom Sparassis crispa (Hanabiratake) and its association with beneficial usage.</title>
        <authorList>
            <person name="Kiyama R."/>
            <person name="Furutani Y."/>
            <person name="Kawaguchi K."/>
            <person name="Nakanishi T."/>
        </authorList>
    </citation>
    <scope>NUCLEOTIDE SEQUENCE [LARGE SCALE GENOMIC DNA]</scope>
</reference>
<evidence type="ECO:0000256" key="1">
    <source>
        <dbReference type="ARBA" id="ARBA00010143"/>
    </source>
</evidence>
<keyword evidence="2 4" id="KW-0853">WD repeat</keyword>
<evidence type="ECO:0000256" key="5">
    <source>
        <dbReference type="RuleBase" id="RU369067"/>
    </source>
</evidence>
<comment type="function">
    <text evidence="5">Component of the RIX1 complex required for processing of ITS2 sequences from 35S pre-rRNA.</text>
</comment>
<evidence type="ECO:0000256" key="2">
    <source>
        <dbReference type="ARBA" id="ARBA00022574"/>
    </source>
</evidence>
<organism evidence="6 7">
    <name type="scientific">Sparassis crispa</name>
    <dbReference type="NCBI Taxonomy" id="139825"/>
    <lineage>
        <taxon>Eukaryota</taxon>
        <taxon>Fungi</taxon>
        <taxon>Dikarya</taxon>
        <taxon>Basidiomycota</taxon>
        <taxon>Agaricomycotina</taxon>
        <taxon>Agaricomycetes</taxon>
        <taxon>Polyporales</taxon>
        <taxon>Sparassidaceae</taxon>
        <taxon>Sparassis</taxon>
    </lineage>
</organism>
<comment type="caution">
    <text evidence="6">The sequence shown here is derived from an EMBL/GenBank/DDBJ whole genome shotgun (WGS) entry which is preliminary data.</text>
</comment>
<dbReference type="InterPro" id="IPR045227">
    <property type="entry name" value="WDR18/Ipi3/RID3"/>
</dbReference>